<evidence type="ECO:0000313" key="2">
    <source>
        <dbReference type="Proteomes" id="UP000439550"/>
    </source>
</evidence>
<accession>A0A7X2D2F5</accession>
<evidence type="ECO:0000313" key="1">
    <source>
        <dbReference type="EMBL" id="MQW40417.1"/>
    </source>
</evidence>
<dbReference type="AlphaFoldDB" id="A0A7X2D2F5"/>
<proteinExistence type="predicted"/>
<keyword evidence="2" id="KW-1185">Reference proteome</keyword>
<dbReference type="Proteomes" id="UP000439550">
    <property type="component" value="Unassembled WGS sequence"/>
</dbReference>
<comment type="caution">
    <text evidence="1">The sequence shown here is derived from an EMBL/GenBank/DDBJ whole genome shotgun (WGS) entry which is preliminary data.</text>
</comment>
<reference evidence="1 2" key="1">
    <citation type="submission" date="2019-10" db="EMBL/GenBank/DDBJ databases">
        <authorList>
            <person name="Dong K."/>
        </authorList>
    </citation>
    <scope>NUCLEOTIDE SEQUENCE [LARGE SCALE GENOMIC DNA]</scope>
    <source>
        <strain evidence="1 2">DSM 28960</strain>
    </source>
</reference>
<organism evidence="1 2">
    <name type="scientific">Lactococcus hircilactis</name>
    <dbReference type="NCBI Taxonomy" id="1494462"/>
    <lineage>
        <taxon>Bacteria</taxon>
        <taxon>Bacillati</taxon>
        <taxon>Bacillota</taxon>
        <taxon>Bacilli</taxon>
        <taxon>Lactobacillales</taxon>
        <taxon>Streptococcaceae</taxon>
        <taxon>Lactococcus</taxon>
    </lineage>
</organism>
<name>A0A7X2D2F5_9LACT</name>
<gene>
    <name evidence="1" type="ORF">GHI93_10860</name>
</gene>
<protein>
    <submittedName>
        <fullName evidence="1">Uncharacterized protein</fullName>
    </submittedName>
</protein>
<sequence length="66" mass="7338">MIEQKNEALAQMMVEVINSKCGDQPAHFTFSNGEVDVVKDQAHQLFTVKLTDGAVIHLEHSIKTKS</sequence>
<dbReference type="EMBL" id="WITJ01000018">
    <property type="protein sequence ID" value="MQW40417.1"/>
    <property type="molecule type" value="Genomic_DNA"/>
</dbReference>